<dbReference type="Proteomes" id="UP001214415">
    <property type="component" value="Chromosome 2"/>
</dbReference>
<evidence type="ECO:0000256" key="2">
    <source>
        <dbReference type="ARBA" id="ARBA00004496"/>
    </source>
</evidence>
<evidence type="ECO:0000256" key="4">
    <source>
        <dbReference type="ARBA" id="ARBA00016065"/>
    </source>
</evidence>
<evidence type="ECO:0000313" key="13">
    <source>
        <dbReference type="EMBL" id="WFD22499.1"/>
    </source>
</evidence>
<name>A0AAF0ECJ5_9BASI</name>
<keyword evidence="8 11" id="KW-0498">Mitosis</keyword>
<dbReference type="InterPro" id="IPR022816">
    <property type="entry name" value="Condensin_barren_su2"/>
</dbReference>
<evidence type="ECO:0000256" key="3">
    <source>
        <dbReference type="ARBA" id="ARBA00009471"/>
    </source>
</evidence>
<sequence length="745" mass="81098">MLPFRAPSGGAAGARNDAADKKLGDKRLPSQTSMGGRRIVSQGLARAHQRLEATGSPAAPPALHVDNTSFEEWMKMATDNKINATNTWSFALIDYFHDMSLLRSDSGDGSINFQKASCTLDGCVKVWTSRVDSVMVETGRLLSGLQDDTAAAAGDVSVDANTSTVDEAEDSDDQGARAARTKRRQRAREPTLAKSFAQLQVKRFDLEFSVDPLFKKTSADFDEGGAGGLLMNHLHVDEHMKVVFDASDVTGHTDTDAPPTDDVNHAEEAAAMSDAPAEEDAEASVDLDKLRSRLYAAAAQNDPAVSMDMPLSTLLESRLVCPSMATFTFAEGNEAVLPTLPMDEPMDLDASFDGNEPLDTDGLDFFEGAIPVDGDEQRFDVAVVPTDEVSHDASMDEHDRLFQYFDDHMKKTWAGPAHWKMNRVAMRAESAAPAPADASDEQPKARRPKEAQVVDFVSPTPAPSAKELFAPSATPSSILLSKAAQASKDSHLLPEDQHFNSKRLLRLFLKPKATILLRQRRAAAASTSVWDTDDVDGVWMGSNDVDALPADDGAFRTDLFEDHDVYDDVLPVAPEPMDAGGELDMDSDVDEELLTNEAVRRVRPEFVDHARRAKQVDVKKLKDHIWHTLALEQDTQSFDTVLSKLEDMYPPKKYEEISTSFCFICLLHLANEEALAIEVPRAHDLTAATSPGAFLAAAARAGRAVPLHDEDDARGGEADAYADETHVGDLGTLQIRRDAHVEASS</sequence>
<evidence type="ECO:0000256" key="9">
    <source>
        <dbReference type="ARBA" id="ARBA00023067"/>
    </source>
</evidence>
<dbReference type="GO" id="GO:0005737">
    <property type="term" value="C:cytoplasm"/>
    <property type="evidence" value="ECO:0007669"/>
    <property type="project" value="UniProtKB-SubCell"/>
</dbReference>
<dbReference type="GO" id="GO:0051301">
    <property type="term" value="P:cell division"/>
    <property type="evidence" value="ECO:0007669"/>
    <property type="project" value="UniProtKB-KW"/>
</dbReference>
<keyword evidence="5" id="KW-0158">Chromosome</keyword>
<accession>A0AAF0ECJ5</accession>
<dbReference type="Pfam" id="PF05786">
    <property type="entry name" value="Cnd2"/>
    <property type="match status" value="2"/>
</dbReference>
<dbReference type="GO" id="GO:0007076">
    <property type="term" value="P:mitotic chromosome condensation"/>
    <property type="evidence" value="ECO:0007669"/>
    <property type="project" value="InterPro"/>
</dbReference>
<dbReference type="AlphaFoldDB" id="A0AAF0ECJ5"/>
<dbReference type="GO" id="GO:0003682">
    <property type="term" value="F:chromatin binding"/>
    <property type="evidence" value="ECO:0007669"/>
    <property type="project" value="TreeGrafter"/>
</dbReference>
<feature type="region of interest" description="Disordered" evidence="12">
    <location>
        <begin position="1"/>
        <end position="47"/>
    </location>
</feature>
<evidence type="ECO:0000256" key="5">
    <source>
        <dbReference type="ARBA" id="ARBA00022454"/>
    </source>
</evidence>
<dbReference type="EMBL" id="CP119901">
    <property type="protein sequence ID" value="WFD22499.1"/>
    <property type="molecule type" value="Genomic_DNA"/>
</dbReference>
<evidence type="ECO:0000256" key="11">
    <source>
        <dbReference type="PIRNR" id="PIRNR017126"/>
    </source>
</evidence>
<comment type="similarity">
    <text evidence="3 11">Belongs to the CND2 (condensin subunit 2) family.</text>
</comment>
<feature type="compositionally biased region" description="Basic and acidic residues" evidence="12">
    <location>
        <begin position="17"/>
        <end position="28"/>
    </location>
</feature>
<feature type="region of interest" description="Disordered" evidence="12">
    <location>
        <begin position="430"/>
        <end position="451"/>
    </location>
</feature>
<dbReference type="PANTHER" id="PTHR13108">
    <property type="entry name" value="CONDENSIN COMPLEX SUBUNIT 2"/>
    <property type="match status" value="1"/>
</dbReference>
<keyword evidence="10 11" id="KW-0131">Cell cycle</keyword>
<feature type="compositionally biased region" description="Basic and acidic residues" evidence="12">
    <location>
        <begin position="441"/>
        <end position="451"/>
    </location>
</feature>
<evidence type="ECO:0000256" key="7">
    <source>
        <dbReference type="ARBA" id="ARBA00022618"/>
    </source>
</evidence>
<feature type="region of interest" description="Disordered" evidence="12">
    <location>
        <begin position="156"/>
        <end position="191"/>
    </location>
</feature>
<protein>
    <recommendedName>
        <fullName evidence="4 11">Condensin complex subunit 2</fullName>
    </recommendedName>
</protein>
<keyword evidence="7 11" id="KW-0132">Cell division</keyword>
<reference evidence="13" key="1">
    <citation type="submission" date="2023-03" db="EMBL/GenBank/DDBJ databases">
        <title>Mating type loci evolution in Malassezia.</title>
        <authorList>
            <person name="Coelho M.A."/>
        </authorList>
    </citation>
    <scope>NUCLEOTIDE SEQUENCE</scope>
    <source>
        <strain evidence="13">CBS 12830</strain>
    </source>
</reference>
<evidence type="ECO:0000256" key="1">
    <source>
        <dbReference type="ARBA" id="ARBA00004286"/>
    </source>
</evidence>
<keyword evidence="14" id="KW-1185">Reference proteome</keyword>
<keyword evidence="6" id="KW-0963">Cytoplasm</keyword>
<evidence type="ECO:0000256" key="6">
    <source>
        <dbReference type="ARBA" id="ARBA00022490"/>
    </source>
</evidence>
<dbReference type="PIRSF" id="PIRSF017126">
    <property type="entry name" value="Condensin_H"/>
    <property type="match status" value="1"/>
</dbReference>
<keyword evidence="9 11" id="KW-0226">DNA condensation</keyword>
<organism evidence="13 14">
    <name type="scientific">Malassezia equina</name>
    <dbReference type="NCBI Taxonomy" id="1381935"/>
    <lineage>
        <taxon>Eukaryota</taxon>
        <taxon>Fungi</taxon>
        <taxon>Dikarya</taxon>
        <taxon>Basidiomycota</taxon>
        <taxon>Ustilaginomycotina</taxon>
        <taxon>Malasseziomycetes</taxon>
        <taxon>Malasseziales</taxon>
        <taxon>Malasseziaceae</taxon>
        <taxon>Malassezia</taxon>
    </lineage>
</organism>
<comment type="function">
    <text evidence="11">Regulatory subunit of the condensin complex, a complex required for conversion of interphase chromatin into mitotic-like condense chromosomes.</text>
</comment>
<proteinExistence type="inferred from homology"/>
<evidence type="ECO:0000256" key="10">
    <source>
        <dbReference type="ARBA" id="ARBA00023306"/>
    </source>
</evidence>
<comment type="subcellular location">
    <subcellularLocation>
        <location evidence="1">Chromosome</location>
    </subcellularLocation>
    <subcellularLocation>
        <location evidence="2">Cytoplasm</location>
    </subcellularLocation>
</comment>
<dbReference type="PANTHER" id="PTHR13108:SF9">
    <property type="entry name" value="CONDENSIN COMPLEX SUBUNIT 2"/>
    <property type="match status" value="1"/>
</dbReference>
<gene>
    <name evidence="13" type="ORF">MEQU1_001171</name>
</gene>
<evidence type="ECO:0000256" key="8">
    <source>
        <dbReference type="ARBA" id="ARBA00022776"/>
    </source>
</evidence>
<dbReference type="GO" id="GO:0000796">
    <property type="term" value="C:condensin complex"/>
    <property type="evidence" value="ECO:0007669"/>
    <property type="project" value="InterPro"/>
</dbReference>
<evidence type="ECO:0000256" key="12">
    <source>
        <dbReference type="SAM" id="MobiDB-lite"/>
    </source>
</evidence>
<evidence type="ECO:0000313" key="14">
    <source>
        <dbReference type="Proteomes" id="UP001214415"/>
    </source>
</evidence>